<accession>A0ABQ8GYH5</accession>
<gene>
    <name evidence="6" type="ORF">JRO89_XSUnG0112400</name>
</gene>
<sequence length="475" mass="54202">MEAVLADAKEKQLTYKLVKMWLDDLRDLAYDMDDLLDEFATEELERKLMSTQHHNSNFLLDAGRALVSYTGMKSKMDGISTRLDQLWEDKEDLGSVKNIAGAPTSTAAAAYQRQLTTSVPTEPAVYGRDEDTTKILGMVLTDMVLSDLLPTFKKLRALSLRTYYITELPNSIDINLSRTMIINLPESISSLYNLQILMLRGCSCLLKLPPNLRNLINLRHLNISGASLILEMPLGMRELKSLKKLSNFIVGRSIGSDLEDLKNLKRLCISKLNNVIDFDPRDLVLRDKKGLKELLLEWESQFDDSRKEVVEETVLEMLIPHQNLEMLTITGYGGKKFPSWVGDPSFSNIRYLRLERCENCTSLPSLGLLELLKELNIRNMKSLKSIGSEIYGNGCSKPFQSLETLRFEYLQEWEHWEPIKENQFVDAFPCLRKLYIRKCPKLSGRLPDHLPSLEKLVIVNCYELVVSFSSIPLAL</sequence>
<keyword evidence="3" id="KW-0611">Plant defense</keyword>
<reference evidence="6 7" key="1">
    <citation type="submission" date="2021-02" db="EMBL/GenBank/DDBJ databases">
        <title>Plant Genome Project.</title>
        <authorList>
            <person name="Zhang R.-G."/>
        </authorList>
    </citation>
    <scope>NUCLEOTIDE SEQUENCE [LARGE SCALE GENOMIC DNA]</scope>
    <source>
        <tissue evidence="6">Leaves</tissue>
    </source>
</reference>
<name>A0ABQ8GYH5_9ROSI</name>
<evidence type="ECO:0000259" key="5">
    <source>
        <dbReference type="Pfam" id="PF25019"/>
    </source>
</evidence>
<evidence type="ECO:0000256" key="1">
    <source>
        <dbReference type="ARBA" id="ARBA00022737"/>
    </source>
</evidence>
<keyword evidence="1" id="KW-0677">Repeat</keyword>
<protein>
    <recommendedName>
        <fullName evidence="8">Rx N-terminal domain-containing protein</fullName>
    </recommendedName>
</protein>
<evidence type="ECO:0000256" key="3">
    <source>
        <dbReference type="ARBA" id="ARBA00022821"/>
    </source>
</evidence>
<dbReference type="Pfam" id="PF25019">
    <property type="entry name" value="LRR_R13L1-DRL21"/>
    <property type="match status" value="1"/>
</dbReference>
<dbReference type="Pfam" id="PF18052">
    <property type="entry name" value="Rx_N"/>
    <property type="match status" value="1"/>
</dbReference>
<dbReference type="SUPFAM" id="SSF52058">
    <property type="entry name" value="L domain-like"/>
    <property type="match status" value="1"/>
</dbReference>
<evidence type="ECO:0000313" key="7">
    <source>
        <dbReference type="Proteomes" id="UP000827721"/>
    </source>
</evidence>
<evidence type="ECO:0000256" key="2">
    <source>
        <dbReference type="ARBA" id="ARBA00022741"/>
    </source>
</evidence>
<dbReference type="Gene3D" id="1.20.5.4130">
    <property type="match status" value="1"/>
</dbReference>
<keyword evidence="7" id="KW-1185">Reference proteome</keyword>
<keyword evidence="2" id="KW-0547">Nucleotide-binding</keyword>
<proteinExistence type="predicted"/>
<evidence type="ECO:0000259" key="4">
    <source>
        <dbReference type="Pfam" id="PF18052"/>
    </source>
</evidence>
<feature type="domain" description="Disease resistance N-terminal" evidence="4">
    <location>
        <begin position="1"/>
        <end position="52"/>
    </location>
</feature>
<comment type="caution">
    <text evidence="6">The sequence shown here is derived from an EMBL/GenBank/DDBJ whole genome shotgun (WGS) entry which is preliminary data.</text>
</comment>
<dbReference type="Gene3D" id="3.80.10.10">
    <property type="entry name" value="Ribonuclease Inhibitor"/>
    <property type="match status" value="1"/>
</dbReference>
<evidence type="ECO:0000313" key="6">
    <source>
        <dbReference type="EMBL" id="KAH7521102.1"/>
    </source>
</evidence>
<dbReference type="InterPro" id="IPR041118">
    <property type="entry name" value="Rx_N"/>
</dbReference>
<organism evidence="6 7">
    <name type="scientific">Xanthoceras sorbifolium</name>
    <dbReference type="NCBI Taxonomy" id="99658"/>
    <lineage>
        <taxon>Eukaryota</taxon>
        <taxon>Viridiplantae</taxon>
        <taxon>Streptophyta</taxon>
        <taxon>Embryophyta</taxon>
        <taxon>Tracheophyta</taxon>
        <taxon>Spermatophyta</taxon>
        <taxon>Magnoliopsida</taxon>
        <taxon>eudicotyledons</taxon>
        <taxon>Gunneridae</taxon>
        <taxon>Pentapetalae</taxon>
        <taxon>rosids</taxon>
        <taxon>malvids</taxon>
        <taxon>Sapindales</taxon>
        <taxon>Sapindaceae</taxon>
        <taxon>Xanthoceroideae</taxon>
        <taxon>Xanthoceras</taxon>
    </lineage>
</organism>
<dbReference type="PANTHER" id="PTHR47186:SF41">
    <property type="entry name" value="OS12G0131701 PROTEIN"/>
    <property type="match status" value="1"/>
</dbReference>
<feature type="domain" description="R13L1/DRL21-like LRR repeat region" evidence="5">
    <location>
        <begin position="257"/>
        <end position="380"/>
    </location>
</feature>
<dbReference type="InterPro" id="IPR056789">
    <property type="entry name" value="LRR_R13L1-DRL21"/>
</dbReference>
<dbReference type="Proteomes" id="UP000827721">
    <property type="component" value="Unassembled WGS sequence"/>
</dbReference>
<evidence type="ECO:0008006" key="8">
    <source>
        <dbReference type="Google" id="ProtNLM"/>
    </source>
</evidence>
<dbReference type="EMBL" id="JAFEMO010000271">
    <property type="protein sequence ID" value="KAH7521102.1"/>
    <property type="molecule type" value="Genomic_DNA"/>
</dbReference>
<dbReference type="PANTHER" id="PTHR47186">
    <property type="entry name" value="LEUCINE-RICH REPEAT-CONTAINING PROTEIN 57"/>
    <property type="match status" value="1"/>
</dbReference>
<dbReference type="InterPro" id="IPR032675">
    <property type="entry name" value="LRR_dom_sf"/>
</dbReference>